<dbReference type="GO" id="GO:0005737">
    <property type="term" value="C:cytoplasm"/>
    <property type="evidence" value="ECO:0007669"/>
    <property type="project" value="UniProtKB-SubCell"/>
</dbReference>
<proteinExistence type="inferred from homology"/>
<evidence type="ECO:0000256" key="12">
    <source>
        <dbReference type="ARBA" id="ARBA00022958"/>
    </source>
</evidence>
<evidence type="ECO:0000313" key="17">
    <source>
        <dbReference type="EMBL" id="MBB5322317.1"/>
    </source>
</evidence>
<dbReference type="HAMAP" id="MF_01274">
    <property type="entry name" value="Pantothen_kinase_3"/>
    <property type="match status" value="1"/>
</dbReference>
<feature type="binding site" evidence="16">
    <location>
        <begin position="6"/>
        <end position="13"/>
    </location>
    <ligand>
        <name>ATP</name>
        <dbReference type="ChEBI" id="CHEBI:30616"/>
    </ligand>
</feature>
<comment type="cofactor">
    <cofactor evidence="16">
        <name>NH4(+)</name>
        <dbReference type="ChEBI" id="CHEBI:28938"/>
    </cofactor>
    <cofactor evidence="16">
        <name>K(+)</name>
        <dbReference type="ChEBI" id="CHEBI:29103"/>
    </cofactor>
    <text evidence="16">A monovalent cation. Ammonium or potassium.</text>
</comment>
<dbReference type="CDD" id="cd24015">
    <property type="entry name" value="ASKHA_NBD_PanK-III"/>
    <property type="match status" value="1"/>
</dbReference>
<comment type="function">
    <text evidence="16">Catalyzes the phosphorylation of pantothenate (Pan), the first step in CoA biosynthesis.</text>
</comment>
<dbReference type="GO" id="GO:0004594">
    <property type="term" value="F:pantothenate kinase activity"/>
    <property type="evidence" value="ECO:0007669"/>
    <property type="project" value="UniProtKB-UniRule"/>
</dbReference>
<dbReference type="GO" id="GO:0005524">
    <property type="term" value="F:ATP binding"/>
    <property type="evidence" value="ECO:0007669"/>
    <property type="project" value="UniProtKB-UniRule"/>
</dbReference>
<keyword evidence="11 16" id="KW-0067">ATP-binding</keyword>
<dbReference type="Pfam" id="PF03309">
    <property type="entry name" value="Pan_kinase"/>
    <property type="match status" value="1"/>
</dbReference>
<evidence type="ECO:0000256" key="15">
    <source>
        <dbReference type="ARBA" id="ARBA00040883"/>
    </source>
</evidence>
<evidence type="ECO:0000256" key="2">
    <source>
        <dbReference type="ARBA" id="ARBA00001958"/>
    </source>
</evidence>
<accession>A0A840UN97</accession>
<evidence type="ECO:0000256" key="10">
    <source>
        <dbReference type="ARBA" id="ARBA00022777"/>
    </source>
</evidence>
<keyword evidence="10 16" id="KW-0418">Kinase</keyword>
<comment type="subunit">
    <text evidence="5 16">Homodimer.</text>
</comment>
<evidence type="ECO:0000256" key="7">
    <source>
        <dbReference type="ARBA" id="ARBA00022490"/>
    </source>
</evidence>
<feature type="binding site" evidence="16">
    <location>
        <position position="123"/>
    </location>
    <ligand>
        <name>ATP</name>
        <dbReference type="ChEBI" id="CHEBI:30616"/>
    </ligand>
</feature>
<dbReference type="EMBL" id="JACHFE010000007">
    <property type="protein sequence ID" value="MBB5322317.1"/>
    <property type="molecule type" value="Genomic_DNA"/>
</dbReference>
<dbReference type="AlphaFoldDB" id="A0A840UN97"/>
<sequence length="244" mass="26573">MILLVDSGNTHVKWQLLSAAGLVGAGRGALEDSALFEDLRSLGSSIRQVAVSTVGADDGVDVLCQRLARVTSAPVRCYWSERERSGLRNSYEDVSRMGADRWHAMLAAWCRYRCSLMVIDAGTALTADYVDGRGQHLGGFIVPGLQMMRKSLNHDAARIGFQSNDTLECDPGRSTSECVNNGLNWFLRGLILQIREDVAAHSLERIVITGGDARRLTALGLEGDVLPDLVFEGLELVVREEAGQ</sequence>
<evidence type="ECO:0000256" key="5">
    <source>
        <dbReference type="ARBA" id="ARBA00011738"/>
    </source>
</evidence>
<feature type="active site" description="Proton acceptor" evidence="16">
    <location>
        <position position="100"/>
    </location>
</feature>
<evidence type="ECO:0000256" key="4">
    <source>
        <dbReference type="ARBA" id="ARBA00005225"/>
    </source>
</evidence>
<dbReference type="Gene3D" id="3.30.420.40">
    <property type="match status" value="2"/>
</dbReference>
<evidence type="ECO:0000256" key="11">
    <source>
        <dbReference type="ARBA" id="ARBA00022840"/>
    </source>
</evidence>
<evidence type="ECO:0000256" key="14">
    <source>
        <dbReference type="ARBA" id="ARBA00038036"/>
    </source>
</evidence>
<keyword evidence="16" id="KW-0479">Metal-binding</keyword>
<dbReference type="SUPFAM" id="SSF53067">
    <property type="entry name" value="Actin-like ATPase domain"/>
    <property type="match status" value="2"/>
</dbReference>
<dbReference type="GO" id="GO:0046872">
    <property type="term" value="F:metal ion binding"/>
    <property type="evidence" value="ECO:0007669"/>
    <property type="project" value="UniProtKB-KW"/>
</dbReference>
<keyword evidence="8 16" id="KW-0808">Transferase</keyword>
<keyword evidence="12 16" id="KW-0630">Potassium</keyword>
<dbReference type="EC" id="2.7.1.33" evidence="6 16"/>
<feature type="binding site" evidence="16">
    <location>
        <position position="175"/>
    </location>
    <ligand>
        <name>substrate</name>
    </ligand>
</feature>
<feature type="binding site" evidence="16">
    <location>
        <position position="120"/>
    </location>
    <ligand>
        <name>K(+)</name>
        <dbReference type="ChEBI" id="CHEBI:29103"/>
    </ligand>
</feature>
<keyword evidence="9 16" id="KW-0547">Nucleotide-binding</keyword>
<organism evidence="17 18">
    <name type="scientific">Marinobacter oulmenensis</name>
    <dbReference type="NCBI Taxonomy" id="643747"/>
    <lineage>
        <taxon>Bacteria</taxon>
        <taxon>Pseudomonadati</taxon>
        <taxon>Pseudomonadota</taxon>
        <taxon>Gammaproteobacteria</taxon>
        <taxon>Pseudomonadales</taxon>
        <taxon>Marinobacteraceae</taxon>
        <taxon>Marinobacter</taxon>
    </lineage>
</organism>
<dbReference type="InterPro" id="IPR043129">
    <property type="entry name" value="ATPase_NBD"/>
</dbReference>
<keyword evidence="7 16" id="KW-0963">Cytoplasm</keyword>
<dbReference type="PANTHER" id="PTHR34265">
    <property type="entry name" value="TYPE III PANTOTHENATE KINASE"/>
    <property type="match status" value="1"/>
</dbReference>
<feature type="binding site" evidence="16">
    <location>
        <begin position="98"/>
        <end position="101"/>
    </location>
    <ligand>
        <name>substrate</name>
    </ligand>
</feature>
<evidence type="ECO:0000256" key="13">
    <source>
        <dbReference type="ARBA" id="ARBA00022993"/>
    </source>
</evidence>
<reference evidence="17 18" key="1">
    <citation type="submission" date="2020-08" db="EMBL/GenBank/DDBJ databases">
        <title>Genomic Encyclopedia of Type Strains, Phase IV (KMG-IV): sequencing the most valuable type-strain genomes for metagenomic binning, comparative biology and taxonomic classification.</title>
        <authorList>
            <person name="Goeker M."/>
        </authorList>
    </citation>
    <scope>NUCLEOTIDE SEQUENCE [LARGE SCALE GENOMIC DNA]</scope>
    <source>
        <strain evidence="17 18">DSM 22359</strain>
    </source>
</reference>
<comment type="caution">
    <text evidence="17">The sequence shown here is derived from an EMBL/GenBank/DDBJ whole genome shotgun (WGS) entry which is preliminary data.</text>
</comment>
<dbReference type="GO" id="GO:0015937">
    <property type="term" value="P:coenzyme A biosynthetic process"/>
    <property type="evidence" value="ECO:0007669"/>
    <property type="project" value="UniProtKB-UniRule"/>
</dbReference>
<evidence type="ECO:0000256" key="3">
    <source>
        <dbReference type="ARBA" id="ARBA00004496"/>
    </source>
</evidence>
<comment type="pathway">
    <text evidence="4 16">Cofactor biosynthesis; coenzyme A biosynthesis; CoA from (R)-pantothenate: step 1/5.</text>
</comment>
<dbReference type="RefSeq" id="WP_183705374.1">
    <property type="nucleotide sequence ID" value="NZ_JACHFE010000007.1"/>
</dbReference>
<keyword evidence="18" id="KW-1185">Reference proteome</keyword>
<comment type="subcellular location">
    <subcellularLocation>
        <location evidence="3 16">Cytoplasm</location>
    </subcellularLocation>
</comment>
<feature type="binding site" evidence="16">
    <location>
        <position position="91"/>
    </location>
    <ligand>
        <name>substrate</name>
    </ligand>
</feature>
<keyword evidence="13 16" id="KW-0173">Coenzyme A biosynthesis</keyword>
<evidence type="ECO:0000256" key="9">
    <source>
        <dbReference type="ARBA" id="ARBA00022741"/>
    </source>
</evidence>
<dbReference type="InterPro" id="IPR004619">
    <property type="entry name" value="Type_III_PanK"/>
</dbReference>
<evidence type="ECO:0000256" key="8">
    <source>
        <dbReference type="ARBA" id="ARBA00022679"/>
    </source>
</evidence>
<evidence type="ECO:0000256" key="1">
    <source>
        <dbReference type="ARBA" id="ARBA00001206"/>
    </source>
</evidence>
<comment type="similarity">
    <text evidence="14 16">Belongs to the type III pantothenate kinase family.</text>
</comment>
<dbReference type="Proteomes" id="UP000591735">
    <property type="component" value="Unassembled WGS sequence"/>
</dbReference>
<dbReference type="NCBIfam" id="TIGR00671">
    <property type="entry name" value="baf"/>
    <property type="match status" value="1"/>
</dbReference>
<evidence type="ECO:0000256" key="16">
    <source>
        <dbReference type="HAMAP-Rule" id="MF_01274"/>
    </source>
</evidence>
<dbReference type="PANTHER" id="PTHR34265:SF1">
    <property type="entry name" value="TYPE III PANTOTHENATE KINASE"/>
    <property type="match status" value="1"/>
</dbReference>
<protein>
    <recommendedName>
        <fullName evidence="15 16">Type III pantothenate kinase</fullName>
        <ecNumber evidence="6 16">2.7.1.33</ecNumber>
    </recommendedName>
    <alternativeName>
        <fullName evidence="16">PanK-III</fullName>
    </alternativeName>
    <alternativeName>
        <fullName evidence="16">Pantothenic acid kinase</fullName>
    </alternativeName>
</protein>
<dbReference type="UniPathway" id="UPA00241">
    <property type="reaction ID" value="UER00352"/>
</dbReference>
<name>A0A840UN97_9GAMM</name>
<evidence type="ECO:0000313" key="18">
    <source>
        <dbReference type="Proteomes" id="UP000591735"/>
    </source>
</evidence>
<gene>
    <name evidence="16" type="primary">coaX</name>
    <name evidence="17" type="ORF">HNR38_002812</name>
</gene>
<evidence type="ECO:0000256" key="6">
    <source>
        <dbReference type="ARBA" id="ARBA00012102"/>
    </source>
</evidence>
<comment type="cofactor">
    <cofactor evidence="2">
        <name>K(+)</name>
        <dbReference type="ChEBI" id="CHEBI:29103"/>
    </cofactor>
</comment>
<comment type="catalytic activity">
    <reaction evidence="1 16">
        <text>(R)-pantothenate + ATP = (R)-4'-phosphopantothenate + ADP + H(+)</text>
        <dbReference type="Rhea" id="RHEA:16373"/>
        <dbReference type="ChEBI" id="CHEBI:10986"/>
        <dbReference type="ChEBI" id="CHEBI:15378"/>
        <dbReference type="ChEBI" id="CHEBI:29032"/>
        <dbReference type="ChEBI" id="CHEBI:30616"/>
        <dbReference type="ChEBI" id="CHEBI:456216"/>
        <dbReference type="EC" id="2.7.1.33"/>
    </reaction>
</comment>